<organism evidence="1 2">
    <name type="scientific">Acidovorax cavernicola</name>
    <dbReference type="NCBI Taxonomy" id="1675792"/>
    <lineage>
        <taxon>Bacteria</taxon>
        <taxon>Pseudomonadati</taxon>
        <taxon>Pseudomonadota</taxon>
        <taxon>Betaproteobacteria</taxon>
        <taxon>Burkholderiales</taxon>
        <taxon>Comamonadaceae</taxon>
        <taxon>Acidovorax</taxon>
    </lineage>
</organism>
<accession>A0A9X8GUB7</accession>
<keyword evidence="2" id="KW-1185">Reference proteome</keyword>
<sequence>MILVSSPRHIPFFLKIHDEFLARQISCQFSVQLAELTRTPPKDDVVYLVDSTDANDDRLLDLVVTLRDLRAQAALLFIEAQRVQEPIAVYSQRIFMLSADASPETVVDFVFNHRAMRTARPLQVDDDIDAAGADFVTDPGVSFMAA</sequence>
<dbReference type="EMBL" id="QXMN01000023">
    <property type="protein sequence ID" value="RIX77718.1"/>
    <property type="molecule type" value="Genomic_DNA"/>
</dbReference>
<name>A0A9X8GUB7_9BURK</name>
<dbReference type="AlphaFoldDB" id="A0A9X8GUB7"/>
<gene>
    <name evidence="1" type="ORF">D3H34_18285</name>
</gene>
<proteinExistence type="predicted"/>
<dbReference type="Proteomes" id="UP000265619">
    <property type="component" value="Unassembled WGS sequence"/>
</dbReference>
<reference evidence="1 2" key="1">
    <citation type="submission" date="2018-09" db="EMBL/GenBank/DDBJ databases">
        <title>Acidovorax cavernicola nov. sp. isolated from Gruta de las Maravillas (Aracena, Spain).</title>
        <authorList>
            <person name="Jurado V."/>
            <person name="Gutierrez-Patricio S."/>
            <person name="Gonzalez-Pimentel J.L."/>
            <person name="Miller A.Z."/>
            <person name="Laiz L."/>
            <person name="Saiz-Jimenez C."/>
        </authorList>
    </citation>
    <scope>NUCLEOTIDE SEQUENCE [LARGE SCALE GENOMIC DNA]</scope>
    <source>
        <strain evidence="1 2">1011MAR4D40.2</strain>
    </source>
</reference>
<comment type="caution">
    <text evidence="1">The sequence shown here is derived from an EMBL/GenBank/DDBJ whole genome shotgun (WGS) entry which is preliminary data.</text>
</comment>
<evidence type="ECO:0000313" key="2">
    <source>
        <dbReference type="Proteomes" id="UP000265619"/>
    </source>
</evidence>
<evidence type="ECO:0000313" key="1">
    <source>
        <dbReference type="EMBL" id="RIX77718.1"/>
    </source>
</evidence>
<protein>
    <submittedName>
        <fullName evidence="1">Uncharacterized protein</fullName>
    </submittedName>
</protein>